<keyword evidence="8" id="KW-0175">Coiled coil</keyword>
<dbReference type="InterPro" id="IPR056884">
    <property type="entry name" value="NPHP3-like_N"/>
</dbReference>
<evidence type="ECO:0000256" key="2">
    <source>
        <dbReference type="ARBA" id="ARBA00022574"/>
    </source>
</evidence>
<feature type="repeat" description="WD" evidence="7">
    <location>
        <begin position="1126"/>
        <end position="1167"/>
    </location>
</feature>
<dbReference type="InterPro" id="IPR020472">
    <property type="entry name" value="WD40_PAC1"/>
</dbReference>
<name>A0AAD6DI19_9EURO</name>
<dbReference type="PROSITE" id="PS50082">
    <property type="entry name" value="WD_REPEATS_2"/>
    <property type="match status" value="11"/>
</dbReference>
<organism evidence="11 12">
    <name type="scientific">Penicillium hetheringtonii</name>
    <dbReference type="NCBI Taxonomy" id="911720"/>
    <lineage>
        <taxon>Eukaryota</taxon>
        <taxon>Fungi</taxon>
        <taxon>Dikarya</taxon>
        <taxon>Ascomycota</taxon>
        <taxon>Pezizomycotina</taxon>
        <taxon>Eurotiomycetes</taxon>
        <taxon>Eurotiomycetidae</taxon>
        <taxon>Eurotiales</taxon>
        <taxon>Aspergillaceae</taxon>
        <taxon>Penicillium</taxon>
    </lineage>
</organism>
<feature type="repeat" description="WD" evidence="7">
    <location>
        <begin position="1325"/>
        <end position="1366"/>
    </location>
</feature>
<feature type="repeat" description="WD" evidence="7">
    <location>
        <begin position="1252"/>
        <end position="1293"/>
    </location>
</feature>
<feature type="repeat" description="WD" evidence="7">
    <location>
        <begin position="1042"/>
        <end position="1083"/>
    </location>
</feature>
<feature type="repeat" description="WD" evidence="7">
    <location>
        <begin position="1210"/>
        <end position="1251"/>
    </location>
</feature>
<evidence type="ECO:0000256" key="4">
    <source>
        <dbReference type="ARBA" id="ARBA00038415"/>
    </source>
</evidence>
<dbReference type="SMART" id="SM00320">
    <property type="entry name" value="WD40"/>
    <property type="match status" value="12"/>
</dbReference>
<dbReference type="InterPro" id="IPR007111">
    <property type="entry name" value="NACHT_NTPase"/>
</dbReference>
<evidence type="ECO:0000259" key="10">
    <source>
        <dbReference type="PROSITE" id="PS50837"/>
    </source>
</evidence>
<dbReference type="Pfam" id="PF22939">
    <property type="entry name" value="WHD_GPIID"/>
    <property type="match status" value="1"/>
</dbReference>
<evidence type="ECO:0000256" key="1">
    <source>
        <dbReference type="ARBA" id="ARBA00004570"/>
    </source>
</evidence>
<feature type="repeat" description="WD" evidence="7">
    <location>
        <begin position="916"/>
        <end position="957"/>
    </location>
</feature>
<dbReference type="InterPro" id="IPR054471">
    <property type="entry name" value="GPIID_WHD"/>
</dbReference>
<dbReference type="InterPro" id="IPR019775">
    <property type="entry name" value="WD40_repeat_CS"/>
</dbReference>
<dbReference type="Pfam" id="PF17100">
    <property type="entry name" value="NACHT_N"/>
    <property type="match status" value="1"/>
</dbReference>
<feature type="region of interest" description="Disordered" evidence="9">
    <location>
        <begin position="19"/>
        <end position="46"/>
    </location>
</feature>
<comment type="similarity">
    <text evidence="4">Belongs to the WD repeat MDV1/CAF4 family.</text>
</comment>
<evidence type="ECO:0000256" key="8">
    <source>
        <dbReference type="SAM" id="Coils"/>
    </source>
</evidence>
<dbReference type="InterPro" id="IPR031359">
    <property type="entry name" value="NACHT_N"/>
</dbReference>
<comment type="subcellular location">
    <subcellularLocation>
        <location evidence="1">Mitochondrion outer membrane</location>
        <topology evidence="1">Peripheral membrane protein</topology>
        <orientation evidence="1">Cytoplasmic side</orientation>
    </subcellularLocation>
</comment>
<keyword evidence="12" id="KW-1185">Reference proteome</keyword>
<evidence type="ECO:0000313" key="11">
    <source>
        <dbReference type="EMBL" id="KAJ5581329.1"/>
    </source>
</evidence>
<sequence length="1529" mass="170362">MGNERRAVSRLKRFFNRVSAKAEGQSSNESGKAAEVTGKETPTGLSPAKPLVTDVIYPLPTPALWDKAYDSLKQEKPKLLCSYEDLLSRVLMNGSHDSKSSLSAPDQGDDAEDIRNQIPQHDAIARQEKMKRIAELGLKHMEDKKVKVTILGHEIGLQDGAAQVGEAVDWAQNYVKDAIKDVPYAPAVMAGISLVLPLLKNPTAADAANREGFTYVTSQMRYYVEMESLLLPEDMKPALKNDLMERVVKLYTLIIDFQVQSVIRFYRSRTNSYFRGVVNYDSWNDTLCHLKAEESNLEEKFEKVLSASSVQQLKKLASEANSSRKALNDILDNIQELVRISRNQKDILERTEQRLSNAEDQRCRDTLQATDPSLDKARIEEDKGGLLRDSYCWVLDHVDFQRWRNARCGQLLWIKGDPGKGKTMLICGIIDELSKMANDANISFFFCQAANSRINNAAAVLRGLIYMLVQQQPSLITHIRDGFFEGENAWFALLRAFTKILEDPHLKRTYLIVDALDECTEDLDRLLKLLSQKSSARSHVKWVVTSRNWPSIEKDLNDTTQMKLRLELNAGTLSAAVGSFIEHKLNELAKKNRYSTEIRDVVQHHLKSNANGTFLWVALVCKELADVSKRHVRKKLQDFPPGLDELYKRMLDQISESDDAELCKSLLGVITTVFRPITFDELSACLDIPEEADDPDLAEIVGLCGSFLTLRGRTISLVHQSAKDFLLREAFHEIIRDGQEKLHYSIFSKSLRAIARTLRRDIYNLVHPGYPIDKVRQPDPDPLAVIRYACIYWVDHLDKCSPDKNATEDLQENSLVGDFFRQDYLHWLEALSLSRSLPDGVVSMDAQLIDRVRDAYRFIRYHKTAIEDQPLQVYASGMVFSPKSSTTRIQFETQEPGWIIRKPILEDGWSACLQTLEEHSGPVNSVVFSHDSKLLASASDDSTVKVWDASSGHCLQTLEEHSGPVNSVVFSHDYRLLASASDDSSVKVWDVSSGQCVQTLEDNSSAVNSVVFSHDSKILASALADGIVKVWDASSSQCLQILQDSSKPVRSVIFSHNSKVLAFASDDFTIKMWNASSGQGLQTLEGHSSAVNSVVFSHDSKIITSASSDSIIKLWDVSSGHCLRTLKGHNGSVNSVVFSHDSKLLASASYDFTVKVWDASSGHCLRTFEGHIEWVSSVVFSHDLKFLASASYDSTVKIWDVSSGHYPQSLNRHKEWVNSVVFSHDSKLLASASYDSTIKVWNTSSGHCLQTLKGHSGPVNSVVFSHDSRLLASASHDQTVKVWNASSGQCLQILQGHSEPIRSVVFSHDSKLLASASSGQSLQSVEEYSNEVYSIAFSHDSKILASASDDSTVKIWDASSGQCLQTLKGHSGPVNSVVFSHDSRLLASASHDHTVKVWDTSSGQCLQTLNVGRTTSVKSFANNHSYLESDNGNLCLSLVSDIGSTNTTDPSVPRFEGYGISLNGKYITWNSQNLLRLPPEYRPLLRLPPAYRAPTYAVSQSTICLGCTSGLVLFFTFDSLRLPHLLARQ</sequence>
<dbReference type="InterPro" id="IPR036322">
    <property type="entry name" value="WD40_repeat_dom_sf"/>
</dbReference>
<comment type="function">
    <text evidence="6">Involved in mitochondrial fission. Acts as an adapter protein required to form mitochondrial fission complexes. Formation of these complexes is required to promote constriction and fission of the mitochondrial compartment at a late step in mitochondrial division.</text>
</comment>
<feature type="repeat" description="WD" evidence="7">
    <location>
        <begin position="1168"/>
        <end position="1209"/>
    </location>
</feature>
<dbReference type="CDD" id="cd00200">
    <property type="entry name" value="WD40"/>
    <property type="match status" value="2"/>
</dbReference>
<protein>
    <recommendedName>
        <fullName evidence="5">Mitochondrial division protein 1</fullName>
    </recommendedName>
</protein>
<dbReference type="SUPFAM" id="SSF50978">
    <property type="entry name" value="WD40 repeat-like"/>
    <property type="match status" value="2"/>
</dbReference>
<dbReference type="Gene3D" id="3.40.50.300">
    <property type="entry name" value="P-loop containing nucleotide triphosphate hydrolases"/>
    <property type="match status" value="1"/>
</dbReference>
<dbReference type="SUPFAM" id="SSF52540">
    <property type="entry name" value="P-loop containing nucleoside triphosphate hydrolases"/>
    <property type="match status" value="1"/>
</dbReference>
<dbReference type="InterPro" id="IPR027417">
    <property type="entry name" value="P-loop_NTPase"/>
</dbReference>
<dbReference type="PANTHER" id="PTHR22847">
    <property type="entry name" value="WD40 REPEAT PROTEIN"/>
    <property type="match status" value="1"/>
</dbReference>
<dbReference type="PROSITE" id="PS50294">
    <property type="entry name" value="WD_REPEATS_REGION"/>
    <property type="match status" value="11"/>
</dbReference>
<dbReference type="EMBL" id="JAQJAC010000006">
    <property type="protein sequence ID" value="KAJ5581329.1"/>
    <property type="molecule type" value="Genomic_DNA"/>
</dbReference>
<evidence type="ECO:0000256" key="3">
    <source>
        <dbReference type="ARBA" id="ARBA00022737"/>
    </source>
</evidence>
<dbReference type="Pfam" id="PF00400">
    <property type="entry name" value="WD40"/>
    <property type="match status" value="12"/>
</dbReference>
<reference evidence="11 12" key="1">
    <citation type="journal article" date="2023" name="IMA Fungus">
        <title>Comparative genomic study of the Penicillium genus elucidates a diverse pangenome and 15 lateral gene transfer events.</title>
        <authorList>
            <person name="Petersen C."/>
            <person name="Sorensen T."/>
            <person name="Nielsen M.R."/>
            <person name="Sondergaard T.E."/>
            <person name="Sorensen J.L."/>
            <person name="Fitzpatrick D.A."/>
            <person name="Frisvad J.C."/>
            <person name="Nielsen K.L."/>
        </authorList>
    </citation>
    <scope>NUCLEOTIDE SEQUENCE [LARGE SCALE GENOMIC DNA]</scope>
    <source>
        <strain evidence="11 12">IBT 29057</strain>
    </source>
</reference>
<dbReference type="GO" id="GO:1990234">
    <property type="term" value="C:transferase complex"/>
    <property type="evidence" value="ECO:0007669"/>
    <property type="project" value="UniProtKB-ARBA"/>
</dbReference>
<dbReference type="PRINTS" id="PR00320">
    <property type="entry name" value="GPROTEINBRPT"/>
</dbReference>
<dbReference type="PROSITE" id="PS00678">
    <property type="entry name" value="WD_REPEATS_1"/>
    <property type="match status" value="10"/>
</dbReference>
<dbReference type="PROSITE" id="PS50837">
    <property type="entry name" value="NACHT"/>
    <property type="match status" value="1"/>
</dbReference>
<evidence type="ECO:0000313" key="12">
    <source>
        <dbReference type="Proteomes" id="UP001216150"/>
    </source>
</evidence>
<gene>
    <name evidence="11" type="ORF">N7450_007630</name>
</gene>
<feature type="domain" description="NACHT" evidence="10">
    <location>
        <begin position="410"/>
        <end position="547"/>
    </location>
</feature>
<dbReference type="PANTHER" id="PTHR22847:SF637">
    <property type="entry name" value="WD REPEAT DOMAIN 5B"/>
    <property type="match status" value="1"/>
</dbReference>
<dbReference type="Pfam" id="PF24883">
    <property type="entry name" value="NPHP3_N"/>
    <property type="match status" value="1"/>
</dbReference>
<feature type="repeat" description="WD" evidence="7">
    <location>
        <begin position="1000"/>
        <end position="1041"/>
    </location>
</feature>
<dbReference type="GO" id="GO:0005741">
    <property type="term" value="C:mitochondrial outer membrane"/>
    <property type="evidence" value="ECO:0007669"/>
    <property type="project" value="UniProtKB-SubCell"/>
</dbReference>
<feature type="repeat" description="WD" evidence="7">
    <location>
        <begin position="1084"/>
        <end position="1125"/>
    </location>
</feature>
<keyword evidence="3" id="KW-0677">Repeat</keyword>
<evidence type="ECO:0000256" key="7">
    <source>
        <dbReference type="PROSITE-ProRule" id="PRU00221"/>
    </source>
</evidence>
<keyword evidence="2 7" id="KW-0853">WD repeat</keyword>
<dbReference type="InterPro" id="IPR015943">
    <property type="entry name" value="WD40/YVTN_repeat-like_dom_sf"/>
</dbReference>
<dbReference type="Proteomes" id="UP001216150">
    <property type="component" value="Unassembled WGS sequence"/>
</dbReference>
<dbReference type="Gene3D" id="2.130.10.10">
    <property type="entry name" value="YVTN repeat-like/Quinoprotein amine dehydrogenase"/>
    <property type="match status" value="5"/>
</dbReference>
<comment type="caution">
    <text evidence="11">The sequence shown here is derived from an EMBL/GenBank/DDBJ whole genome shotgun (WGS) entry which is preliminary data.</text>
</comment>
<evidence type="ECO:0000256" key="6">
    <source>
        <dbReference type="ARBA" id="ARBA00043913"/>
    </source>
</evidence>
<dbReference type="InterPro" id="IPR001680">
    <property type="entry name" value="WD40_rpt"/>
</dbReference>
<feature type="coiled-coil region" evidence="8">
    <location>
        <begin position="331"/>
        <end position="361"/>
    </location>
</feature>
<evidence type="ECO:0000256" key="9">
    <source>
        <dbReference type="SAM" id="MobiDB-lite"/>
    </source>
</evidence>
<feature type="repeat" description="WD" evidence="7">
    <location>
        <begin position="1367"/>
        <end position="1408"/>
    </location>
</feature>
<feature type="repeat" description="WD" evidence="7">
    <location>
        <begin position="958"/>
        <end position="999"/>
    </location>
</feature>
<accession>A0AAD6DI19</accession>
<proteinExistence type="inferred from homology"/>
<evidence type="ECO:0000256" key="5">
    <source>
        <dbReference type="ARBA" id="ARBA00039789"/>
    </source>
</evidence>